<feature type="transmembrane region" description="Helical" evidence="7">
    <location>
        <begin position="244"/>
        <end position="263"/>
    </location>
</feature>
<dbReference type="PANTHER" id="PTHR22950">
    <property type="entry name" value="AMINO ACID TRANSPORTER"/>
    <property type="match status" value="1"/>
</dbReference>
<name>A0A395NEJ5_TRIAR</name>
<reference evidence="9 10" key="1">
    <citation type="journal article" date="2018" name="PLoS Pathog.">
        <title>Evolution of structural diversity of trichothecenes, a family of toxins produced by plant pathogenic and entomopathogenic fungi.</title>
        <authorList>
            <person name="Proctor R.H."/>
            <person name="McCormick S.P."/>
            <person name="Kim H.S."/>
            <person name="Cardoza R.E."/>
            <person name="Stanley A.M."/>
            <person name="Lindo L."/>
            <person name="Kelly A."/>
            <person name="Brown D.W."/>
            <person name="Lee T."/>
            <person name="Vaughan M.M."/>
            <person name="Alexander N.J."/>
            <person name="Busman M."/>
            <person name="Gutierrez S."/>
        </authorList>
    </citation>
    <scope>NUCLEOTIDE SEQUENCE [LARGE SCALE GENOMIC DNA]</scope>
    <source>
        <strain evidence="9 10">IBT 40837</strain>
    </source>
</reference>
<feature type="region of interest" description="Disordered" evidence="6">
    <location>
        <begin position="1"/>
        <end position="31"/>
    </location>
</feature>
<proteinExistence type="inferred from homology"/>
<keyword evidence="4 7" id="KW-1133">Transmembrane helix</keyword>
<feature type="compositionally biased region" description="Basic and acidic residues" evidence="6">
    <location>
        <begin position="92"/>
        <end position="104"/>
    </location>
</feature>
<dbReference type="Proteomes" id="UP000266272">
    <property type="component" value="Unassembled WGS sequence"/>
</dbReference>
<feature type="transmembrane region" description="Helical" evidence="7">
    <location>
        <begin position="551"/>
        <end position="577"/>
    </location>
</feature>
<dbReference type="GO" id="GO:0016020">
    <property type="term" value="C:membrane"/>
    <property type="evidence" value="ECO:0007669"/>
    <property type="project" value="UniProtKB-SubCell"/>
</dbReference>
<dbReference type="GO" id="GO:0015179">
    <property type="term" value="F:L-amino acid transmembrane transporter activity"/>
    <property type="evidence" value="ECO:0007669"/>
    <property type="project" value="TreeGrafter"/>
</dbReference>
<feature type="transmembrane region" description="Helical" evidence="7">
    <location>
        <begin position="463"/>
        <end position="483"/>
    </location>
</feature>
<feature type="transmembrane region" description="Helical" evidence="7">
    <location>
        <begin position="269"/>
        <end position="292"/>
    </location>
</feature>
<dbReference type="PANTHER" id="PTHR22950:SF461">
    <property type="entry name" value="AMINO ACID TRANSPORTER TRANSMEMBRANE DOMAIN-CONTAINING PROTEIN"/>
    <property type="match status" value="1"/>
</dbReference>
<accession>A0A395NEJ5</accession>
<gene>
    <name evidence="9" type="ORF">TARUN_8009</name>
</gene>
<comment type="caution">
    <text evidence="9">The sequence shown here is derived from an EMBL/GenBank/DDBJ whole genome shotgun (WGS) entry which is preliminary data.</text>
</comment>
<feature type="transmembrane region" description="Helical" evidence="7">
    <location>
        <begin position="489"/>
        <end position="515"/>
    </location>
</feature>
<dbReference type="InterPro" id="IPR013057">
    <property type="entry name" value="AA_transpt_TM"/>
</dbReference>
<comment type="similarity">
    <text evidence="2">Belongs to the amino acid/polyamine transporter 2 family.</text>
</comment>
<dbReference type="STRING" id="490622.A0A395NEJ5"/>
<evidence type="ECO:0000256" key="2">
    <source>
        <dbReference type="ARBA" id="ARBA00008066"/>
    </source>
</evidence>
<dbReference type="OrthoDB" id="40134at2759"/>
<evidence type="ECO:0000256" key="5">
    <source>
        <dbReference type="ARBA" id="ARBA00023136"/>
    </source>
</evidence>
<evidence type="ECO:0000256" key="6">
    <source>
        <dbReference type="SAM" id="MobiDB-lite"/>
    </source>
</evidence>
<evidence type="ECO:0000256" key="7">
    <source>
        <dbReference type="SAM" id="Phobius"/>
    </source>
</evidence>
<keyword evidence="10" id="KW-1185">Reference proteome</keyword>
<keyword evidence="3 7" id="KW-0812">Transmembrane</keyword>
<feature type="transmembrane region" description="Helical" evidence="7">
    <location>
        <begin position="163"/>
        <end position="181"/>
    </location>
</feature>
<feature type="region of interest" description="Disordered" evidence="6">
    <location>
        <begin position="84"/>
        <end position="111"/>
    </location>
</feature>
<comment type="subcellular location">
    <subcellularLocation>
        <location evidence="1">Membrane</location>
        <topology evidence="1">Multi-pass membrane protein</topology>
    </subcellularLocation>
</comment>
<evidence type="ECO:0000259" key="8">
    <source>
        <dbReference type="Pfam" id="PF01490"/>
    </source>
</evidence>
<dbReference type="EMBL" id="PXOA01000553">
    <property type="protein sequence ID" value="RFU74247.1"/>
    <property type="molecule type" value="Genomic_DNA"/>
</dbReference>
<feature type="domain" description="Amino acid transporter transmembrane" evidence="8">
    <location>
        <begin position="136"/>
        <end position="518"/>
    </location>
</feature>
<feature type="transmembrane region" description="Helical" evidence="7">
    <location>
        <begin position="421"/>
        <end position="443"/>
    </location>
</feature>
<evidence type="ECO:0000256" key="4">
    <source>
        <dbReference type="ARBA" id="ARBA00022989"/>
    </source>
</evidence>
<feature type="compositionally biased region" description="Basic and acidic residues" evidence="6">
    <location>
        <begin position="1"/>
        <end position="17"/>
    </location>
</feature>
<dbReference type="Pfam" id="PF01490">
    <property type="entry name" value="Aa_trans"/>
    <property type="match status" value="1"/>
</dbReference>
<feature type="transmembrane region" description="Helical" evidence="7">
    <location>
        <begin position="211"/>
        <end position="232"/>
    </location>
</feature>
<feature type="transmembrane region" description="Helical" evidence="7">
    <location>
        <begin position="377"/>
        <end position="397"/>
    </location>
</feature>
<protein>
    <submittedName>
        <fullName evidence="9">Transmembrane amino acid transporter</fullName>
    </submittedName>
</protein>
<dbReference type="AlphaFoldDB" id="A0A395NEJ5"/>
<sequence>MASEKEGYSSGHDDASKAPRGPVSAAIKPQHRALYDVNVTLEEYMYYAEKARAEEDAVAATSPPTTLLETLFPSKGAARRIEGLQPNAVQPDAKEAQDSPRAEGDNASANGNRMEISDLEWTNASRALRSASAAACFYLITTDILGPFGVGFSIGTMGWGEGIGLFTLFGLCAGFSGYLLWKAFLNVDSYEFPAKNYGDLGFRIWGPWLRYSINFLQAVQLTISVGVIVISNGLSISQVSKFRLCYVVCCLIWAVVGFFSGQIRTLSKLGLLANFAVVLNLMIMFISMGVMAHSEPNYGAAQAGSAGAALGGLSVAPYANGTYPPIERHGGIPPSTNGFTGSINGLMNGVYAYGGAQLFVEFMAELQRPRDFLKAMWGAQFFIYACYMSYGSFVYYYQGQYANQLAYQGLSPYAWQTVCNMLAVLSGIIAATLYGNIGIKVIYNNIFLEFFRAPPLHSLGGKILWAIIVPIYWIIAFIIAASIPDFFGLTSVTAAICLVQFTYTFPAFIGLGLFVQKNAMRGEEAFDPVTGIVRRRDSGVKRWIRGFFGRFWWLNVVLLVYTLGSLALSGLGAYAAIEGMIEAFTSPQINTFTCKSPLEG</sequence>
<evidence type="ECO:0000313" key="10">
    <source>
        <dbReference type="Proteomes" id="UP000266272"/>
    </source>
</evidence>
<evidence type="ECO:0000313" key="9">
    <source>
        <dbReference type="EMBL" id="RFU74247.1"/>
    </source>
</evidence>
<evidence type="ECO:0000256" key="1">
    <source>
        <dbReference type="ARBA" id="ARBA00004141"/>
    </source>
</evidence>
<keyword evidence="5 7" id="KW-0472">Membrane</keyword>
<evidence type="ECO:0000256" key="3">
    <source>
        <dbReference type="ARBA" id="ARBA00022692"/>
    </source>
</evidence>
<organism evidence="9 10">
    <name type="scientific">Trichoderma arundinaceum</name>
    <dbReference type="NCBI Taxonomy" id="490622"/>
    <lineage>
        <taxon>Eukaryota</taxon>
        <taxon>Fungi</taxon>
        <taxon>Dikarya</taxon>
        <taxon>Ascomycota</taxon>
        <taxon>Pezizomycotina</taxon>
        <taxon>Sordariomycetes</taxon>
        <taxon>Hypocreomycetidae</taxon>
        <taxon>Hypocreales</taxon>
        <taxon>Hypocreaceae</taxon>
        <taxon>Trichoderma</taxon>
    </lineage>
</organism>